<dbReference type="EMBL" id="CM037016">
    <property type="protein sequence ID" value="KAH7679559.1"/>
    <property type="molecule type" value="Genomic_DNA"/>
</dbReference>
<keyword evidence="2" id="KW-1185">Reference proteome</keyword>
<evidence type="ECO:0000313" key="2">
    <source>
        <dbReference type="Proteomes" id="UP000827976"/>
    </source>
</evidence>
<organism evidence="1 2">
    <name type="scientific">Dioscorea alata</name>
    <name type="common">Purple yam</name>
    <dbReference type="NCBI Taxonomy" id="55571"/>
    <lineage>
        <taxon>Eukaryota</taxon>
        <taxon>Viridiplantae</taxon>
        <taxon>Streptophyta</taxon>
        <taxon>Embryophyta</taxon>
        <taxon>Tracheophyta</taxon>
        <taxon>Spermatophyta</taxon>
        <taxon>Magnoliopsida</taxon>
        <taxon>Liliopsida</taxon>
        <taxon>Dioscoreales</taxon>
        <taxon>Dioscoreaceae</taxon>
        <taxon>Dioscorea</taxon>
    </lineage>
</organism>
<reference evidence="2" key="1">
    <citation type="journal article" date="2022" name="Nat. Commun.">
        <title>Chromosome evolution and the genetic basis of agronomically important traits in greater yam.</title>
        <authorList>
            <person name="Bredeson J.V."/>
            <person name="Lyons J.B."/>
            <person name="Oniyinde I.O."/>
            <person name="Okereke N.R."/>
            <person name="Kolade O."/>
            <person name="Nnabue I."/>
            <person name="Nwadili C.O."/>
            <person name="Hribova E."/>
            <person name="Parker M."/>
            <person name="Nwogha J."/>
            <person name="Shu S."/>
            <person name="Carlson J."/>
            <person name="Kariba R."/>
            <person name="Muthemba S."/>
            <person name="Knop K."/>
            <person name="Barton G.J."/>
            <person name="Sherwood A.V."/>
            <person name="Lopez-Montes A."/>
            <person name="Asiedu R."/>
            <person name="Jamnadass R."/>
            <person name="Muchugi A."/>
            <person name="Goodstein D."/>
            <person name="Egesi C.N."/>
            <person name="Featherston J."/>
            <person name="Asfaw A."/>
            <person name="Simpson G.G."/>
            <person name="Dolezel J."/>
            <person name="Hendre P.S."/>
            <person name="Van Deynze A."/>
            <person name="Kumar P.L."/>
            <person name="Obidiegwu J.E."/>
            <person name="Bhattacharjee R."/>
            <person name="Rokhsar D.S."/>
        </authorList>
    </citation>
    <scope>NUCLEOTIDE SEQUENCE [LARGE SCALE GENOMIC DNA]</scope>
    <source>
        <strain evidence="2">cv. TDa95/00328</strain>
    </source>
</reference>
<evidence type="ECO:0000313" key="1">
    <source>
        <dbReference type="EMBL" id="KAH7679559.1"/>
    </source>
</evidence>
<gene>
    <name evidence="1" type="ORF">IHE45_06G066500</name>
</gene>
<comment type="caution">
    <text evidence="1">The sequence shown here is derived from an EMBL/GenBank/DDBJ whole genome shotgun (WGS) entry which is preliminary data.</text>
</comment>
<protein>
    <submittedName>
        <fullName evidence="1">PC-Esterase protein</fullName>
    </submittedName>
</protein>
<proteinExistence type="predicted"/>
<sequence>MVASSGAKGGALEGVEVVARRHLWRLPKPLEQAGIVGVFSLTLLLFFLLFCCAYLDYWSFIPGGDNGAKGLGLKMGMGIGIGRRERDGDDDSCDLIDGDWVWDESYPLYESKDCGFLDEGFKCAENGRPDRFYSKWRWQPKHCDLPRFDAKRMLEKLQNKRLVFVGDSIGRNQWESLLCMLSSVISDKSSIYEINGSPITKHKGFLVFKFRDFNCTVEYYRAPFLVLQSRAPVGAPDVVKSTLKLDIMDWTSKEWKGADVLIFNTGHWWNYEKTIRGGCYFQEGVEVKMQMSVETAYQRSIATFFYWVHREVNTSKTQVFFRSYAPVHFRAGDWKTGGSCHLETLPELNSSPMSLKKWDHLLKPLKNLSLGSELQLLNVTQLTDRRKDGHISLYYLHVGGPAPVHRQDCSHWCLPGVPDTWNELLYAHFLRWKPMIHKNTTSSLVSNENSSD</sequence>
<accession>A0ACB7VXS5</accession>
<dbReference type="Proteomes" id="UP000827976">
    <property type="component" value="Chromosome 6"/>
</dbReference>
<name>A0ACB7VXS5_DIOAL</name>